<dbReference type="PIRSF" id="PIRSF006641">
    <property type="entry name" value="CHP00092"/>
    <property type="match status" value="1"/>
</dbReference>
<sequence>MPNVGKSTLFNALTESMKAEAANYPFATISPNIGRVAVPDKRLKKIGEIGKSNKIIPAYMDFVDIAGLVKGASKGEGLGNKFLAHIREVDAIAHVVRCFKDDNIAHVSSTINPINDIETITTELHLADIETLQSKRASLEKKSKQGNKGIKHHLSLIEQTLESLGQEYQFKKNQFNTDDLEFLNSLNLISLKPFLYICNVDEKSIIHGNSLSKLVQEKAKKNNHDSVIVSALIESQFIELENDNDRIELLKELGINDTTLKKVIIAGYNLLDLINFFTCVPKETRSWTIKRNTLAPQAAGKIHSDFEKGFIRAETISYNDFIKLNGESACREAGKLRQEGKDYKVKDGDVINFLFNV</sequence>
<proteinExistence type="inferred from homology"/>
<dbReference type="InterPro" id="IPR004095">
    <property type="entry name" value="TGS"/>
</dbReference>
<dbReference type="InterPro" id="IPR012675">
    <property type="entry name" value="Beta-grasp_dom_sf"/>
</dbReference>
<dbReference type="InterPro" id="IPR006073">
    <property type="entry name" value="GTP-bd"/>
</dbReference>
<dbReference type="InterPro" id="IPR027417">
    <property type="entry name" value="P-loop_NTPase"/>
</dbReference>
<dbReference type="InterPro" id="IPR023192">
    <property type="entry name" value="TGS-like_dom_sf"/>
</dbReference>
<dbReference type="NCBIfam" id="TIGR00092">
    <property type="entry name" value="redox-regulated ATPase YchF"/>
    <property type="match status" value="1"/>
</dbReference>
<dbReference type="GO" id="GO:0046872">
    <property type="term" value="F:metal ion binding"/>
    <property type="evidence" value="ECO:0007669"/>
    <property type="project" value="UniProtKB-KW"/>
</dbReference>
<dbReference type="FunFam" id="3.10.20.30:FF:000001">
    <property type="entry name" value="Ribosome-binding ATPase YchF"/>
    <property type="match status" value="1"/>
</dbReference>
<dbReference type="GO" id="GO:0005525">
    <property type="term" value="F:GTP binding"/>
    <property type="evidence" value="ECO:0007669"/>
    <property type="project" value="InterPro"/>
</dbReference>
<keyword evidence="2" id="KW-0479">Metal-binding</keyword>
<reference evidence="7" key="1">
    <citation type="submission" date="2018-05" db="EMBL/GenBank/DDBJ databases">
        <authorList>
            <person name="Lanie J.A."/>
            <person name="Ng W.-L."/>
            <person name="Kazmierczak K.M."/>
            <person name="Andrzejewski T.M."/>
            <person name="Davidsen T.M."/>
            <person name="Wayne K.J."/>
            <person name="Tettelin H."/>
            <person name="Glass J.I."/>
            <person name="Rusch D."/>
            <person name="Podicherti R."/>
            <person name="Tsui H.-C.T."/>
            <person name="Winkler M.E."/>
        </authorList>
    </citation>
    <scope>NUCLEOTIDE SEQUENCE</scope>
</reference>
<dbReference type="PRINTS" id="PR00326">
    <property type="entry name" value="GTP1OBG"/>
</dbReference>
<evidence type="ECO:0000259" key="6">
    <source>
        <dbReference type="PROSITE" id="PS51880"/>
    </source>
</evidence>
<evidence type="ECO:0008006" key="8">
    <source>
        <dbReference type="Google" id="ProtNLM"/>
    </source>
</evidence>
<dbReference type="AlphaFoldDB" id="A0A382A096"/>
<evidence type="ECO:0000256" key="2">
    <source>
        <dbReference type="ARBA" id="ARBA00022723"/>
    </source>
</evidence>
<dbReference type="CDD" id="cd01900">
    <property type="entry name" value="YchF"/>
    <property type="match status" value="1"/>
</dbReference>
<dbReference type="InterPro" id="IPR012676">
    <property type="entry name" value="TGS-like"/>
</dbReference>
<evidence type="ECO:0000256" key="3">
    <source>
        <dbReference type="ARBA" id="ARBA00022741"/>
    </source>
</evidence>
<protein>
    <recommendedName>
        <fullName evidence="8">OBG-type G domain-containing protein</fullName>
    </recommendedName>
</protein>
<dbReference type="Pfam" id="PF06071">
    <property type="entry name" value="YchF-GTPase_C"/>
    <property type="match status" value="1"/>
</dbReference>
<evidence type="ECO:0000256" key="4">
    <source>
        <dbReference type="ARBA" id="ARBA00022840"/>
    </source>
</evidence>
<dbReference type="InterPro" id="IPR004396">
    <property type="entry name" value="ATPase_YchF/OLA1"/>
</dbReference>
<dbReference type="GO" id="GO:0005524">
    <property type="term" value="F:ATP binding"/>
    <property type="evidence" value="ECO:0007669"/>
    <property type="project" value="UniProtKB-KW"/>
</dbReference>
<dbReference type="EMBL" id="UINC01023387">
    <property type="protein sequence ID" value="SVA94936.1"/>
    <property type="molecule type" value="Genomic_DNA"/>
</dbReference>
<dbReference type="SUPFAM" id="SSF52540">
    <property type="entry name" value="P-loop containing nucleoside triphosphate hydrolases"/>
    <property type="match status" value="1"/>
</dbReference>
<keyword evidence="3" id="KW-0547">Nucleotide-binding</keyword>
<comment type="cofactor">
    <cofactor evidence="1">
        <name>Mg(2+)</name>
        <dbReference type="ChEBI" id="CHEBI:18420"/>
    </cofactor>
</comment>
<dbReference type="GO" id="GO:0005737">
    <property type="term" value="C:cytoplasm"/>
    <property type="evidence" value="ECO:0007669"/>
    <property type="project" value="TreeGrafter"/>
</dbReference>
<dbReference type="Gene3D" id="3.40.50.300">
    <property type="entry name" value="P-loop containing nucleotide triphosphate hydrolases"/>
    <property type="match status" value="1"/>
</dbReference>
<keyword evidence="4" id="KW-0067">ATP-binding</keyword>
<dbReference type="PROSITE" id="PS51880">
    <property type="entry name" value="TGS"/>
    <property type="match status" value="1"/>
</dbReference>
<dbReference type="PANTHER" id="PTHR23305:SF18">
    <property type="entry name" value="OBG-TYPE G DOMAIN-CONTAINING PROTEIN"/>
    <property type="match status" value="1"/>
</dbReference>
<dbReference type="CDD" id="cd04867">
    <property type="entry name" value="TGS_YchF_OLA1"/>
    <property type="match status" value="1"/>
</dbReference>
<dbReference type="HAMAP" id="MF_00944">
    <property type="entry name" value="YchF_OLA1_ATPase"/>
    <property type="match status" value="1"/>
</dbReference>
<dbReference type="InterPro" id="IPR013029">
    <property type="entry name" value="YchF_C"/>
</dbReference>
<dbReference type="GO" id="GO:0016887">
    <property type="term" value="F:ATP hydrolysis activity"/>
    <property type="evidence" value="ECO:0007669"/>
    <property type="project" value="InterPro"/>
</dbReference>
<feature type="domain" description="OBG-type G" evidence="5">
    <location>
        <begin position="1"/>
        <end position="249"/>
    </location>
</feature>
<dbReference type="SUPFAM" id="SSF81271">
    <property type="entry name" value="TGS-like"/>
    <property type="match status" value="1"/>
</dbReference>
<evidence type="ECO:0000259" key="5">
    <source>
        <dbReference type="PROSITE" id="PS51710"/>
    </source>
</evidence>
<dbReference type="Pfam" id="PF01926">
    <property type="entry name" value="MMR_HSR1"/>
    <property type="match status" value="1"/>
</dbReference>
<dbReference type="Gene3D" id="3.10.20.30">
    <property type="match status" value="1"/>
</dbReference>
<dbReference type="PROSITE" id="PS51710">
    <property type="entry name" value="G_OBG"/>
    <property type="match status" value="1"/>
</dbReference>
<dbReference type="InterPro" id="IPR041706">
    <property type="entry name" value="YchF_N"/>
</dbReference>
<gene>
    <name evidence="7" type="ORF">METZ01_LOCUS147790</name>
</gene>
<name>A0A382A096_9ZZZZ</name>
<dbReference type="InterPro" id="IPR031167">
    <property type="entry name" value="G_OBG"/>
</dbReference>
<dbReference type="PANTHER" id="PTHR23305">
    <property type="entry name" value="OBG GTPASE FAMILY"/>
    <property type="match status" value="1"/>
</dbReference>
<dbReference type="FunFam" id="1.10.150.300:FF:000001">
    <property type="entry name" value="Ribosome-binding ATPase YchF"/>
    <property type="match status" value="1"/>
</dbReference>
<accession>A0A382A096</accession>
<evidence type="ECO:0000313" key="7">
    <source>
        <dbReference type="EMBL" id="SVA94936.1"/>
    </source>
</evidence>
<organism evidence="7">
    <name type="scientific">marine metagenome</name>
    <dbReference type="NCBI Taxonomy" id="408172"/>
    <lineage>
        <taxon>unclassified sequences</taxon>
        <taxon>metagenomes</taxon>
        <taxon>ecological metagenomes</taxon>
    </lineage>
</organism>
<evidence type="ECO:0000256" key="1">
    <source>
        <dbReference type="ARBA" id="ARBA00001946"/>
    </source>
</evidence>
<dbReference type="Gene3D" id="1.10.150.300">
    <property type="entry name" value="TGS-like domain"/>
    <property type="match status" value="1"/>
</dbReference>
<feature type="domain" description="TGS" evidence="6">
    <location>
        <begin position="272"/>
        <end position="355"/>
    </location>
</feature>